<proteinExistence type="predicted"/>
<sequence length="131" mass="15406">MDAKKFFFLLQCLFHVFLADWVAEITVLDTKYHEYFYEFNINYTTVFKMPSKFNETYPTKIFSHRQSSACGFELTHNIEFIVVGNINGEYEYSGPQGEIGTNYCSFLDTEFRQQLKNGTVIDCSRVKNEQK</sequence>
<accession>A0AC35GY69</accession>
<dbReference type="WBParaSite" id="PS1159_v2.g9958.t1">
    <property type="protein sequence ID" value="PS1159_v2.g9958.t1"/>
    <property type="gene ID" value="PS1159_v2.g9958"/>
</dbReference>
<evidence type="ECO:0000313" key="1">
    <source>
        <dbReference type="Proteomes" id="UP000887580"/>
    </source>
</evidence>
<evidence type="ECO:0000313" key="2">
    <source>
        <dbReference type="WBParaSite" id="PS1159_v2.g9958.t1"/>
    </source>
</evidence>
<dbReference type="Proteomes" id="UP000887580">
    <property type="component" value="Unplaced"/>
</dbReference>
<name>A0AC35GY69_9BILA</name>
<organism evidence="1 2">
    <name type="scientific">Panagrolaimus sp. PS1159</name>
    <dbReference type="NCBI Taxonomy" id="55785"/>
    <lineage>
        <taxon>Eukaryota</taxon>
        <taxon>Metazoa</taxon>
        <taxon>Ecdysozoa</taxon>
        <taxon>Nematoda</taxon>
        <taxon>Chromadorea</taxon>
        <taxon>Rhabditida</taxon>
        <taxon>Tylenchina</taxon>
        <taxon>Panagrolaimomorpha</taxon>
        <taxon>Panagrolaimoidea</taxon>
        <taxon>Panagrolaimidae</taxon>
        <taxon>Panagrolaimus</taxon>
    </lineage>
</organism>
<reference evidence="2" key="1">
    <citation type="submission" date="2022-11" db="UniProtKB">
        <authorList>
            <consortium name="WormBaseParasite"/>
        </authorList>
    </citation>
    <scope>IDENTIFICATION</scope>
</reference>
<protein>
    <submittedName>
        <fullName evidence="2">NTR domain-containing protein</fullName>
    </submittedName>
</protein>